<dbReference type="Gene3D" id="3.40.30.10">
    <property type="entry name" value="Glutaredoxin"/>
    <property type="match status" value="1"/>
</dbReference>
<accession>A0A4P7CYX7</accession>
<protein>
    <submittedName>
        <fullName evidence="2">Glutathione S-transferase family protein</fullName>
    </submittedName>
</protein>
<evidence type="ECO:0000313" key="3">
    <source>
        <dbReference type="Proteomes" id="UP000295727"/>
    </source>
</evidence>
<dbReference type="InterPro" id="IPR036249">
    <property type="entry name" value="Thioredoxin-like_sf"/>
</dbReference>
<feature type="domain" description="GST N-terminal" evidence="1">
    <location>
        <begin position="75"/>
        <end position="141"/>
    </location>
</feature>
<keyword evidence="3" id="KW-1185">Reference proteome</keyword>
<dbReference type="Pfam" id="PF13410">
    <property type="entry name" value="GST_C_2"/>
    <property type="match status" value="1"/>
</dbReference>
<organism evidence="2 3">
    <name type="scientific">Paraburkholderia pallida</name>
    <dbReference type="NCBI Taxonomy" id="2547399"/>
    <lineage>
        <taxon>Bacteria</taxon>
        <taxon>Pseudomonadati</taxon>
        <taxon>Pseudomonadota</taxon>
        <taxon>Betaproteobacteria</taxon>
        <taxon>Burkholderiales</taxon>
        <taxon>Burkholderiaceae</taxon>
        <taxon>Paraburkholderia</taxon>
    </lineage>
</organism>
<dbReference type="EMBL" id="CP038150">
    <property type="protein sequence ID" value="QBR01506.1"/>
    <property type="molecule type" value="Genomic_DNA"/>
</dbReference>
<dbReference type="OrthoDB" id="5242791at2"/>
<evidence type="ECO:0000259" key="1">
    <source>
        <dbReference type="Pfam" id="PF13417"/>
    </source>
</evidence>
<sequence length="323" mass="35655">MNEKAFYGQRDTNVGRSVRGHPATFGAADQKAEKSGCSPSTLPQFGRYAGSCPMRKAVTVRTTPMTNDNVHLAVLITMPHSHYSEKARWALDRLSVPYQEQPHAPLLHRLATTRNGGSSVPLLLHGGAHFTDSTDILVHMDAVCGGDLLYPRDAGLRREVEALETQFDEELGPHARRWAYAQLLSERSLLRQVMTRGVPQLEAALLPVIMPGVIRLIRAALKITPQSAARSLERVRGIFKEVDARLDDGRQFLVGERFTAADLTFAALAAPVLFPTGYRAAYPALNDVPAAMRTEVLRLRDTAAGRFALRLYVQERDRSHAVA</sequence>
<dbReference type="GO" id="GO:0016740">
    <property type="term" value="F:transferase activity"/>
    <property type="evidence" value="ECO:0007669"/>
    <property type="project" value="UniProtKB-KW"/>
</dbReference>
<name>A0A4P7CYX7_9BURK</name>
<dbReference type="InterPro" id="IPR036282">
    <property type="entry name" value="Glutathione-S-Trfase_C_sf"/>
</dbReference>
<dbReference type="SUPFAM" id="SSF52833">
    <property type="entry name" value="Thioredoxin-like"/>
    <property type="match status" value="1"/>
</dbReference>
<dbReference type="Pfam" id="PF13417">
    <property type="entry name" value="GST_N_3"/>
    <property type="match status" value="1"/>
</dbReference>
<dbReference type="Gene3D" id="1.20.1050.10">
    <property type="match status" value="1"/>
</dbReference>
<dbReference type="CDD" id="cd00570">
    <property type="entry name" value="GST_N_family"/>
    <property type="match status" value="1"/>
</dbReference>
<dbReference type="InterPro" id="IPR004045">
    <property type="entry name" value="Glutathione_S-Trfase_N"/>
</dbReference>
<keyword evidence="2" id="KW-0808">Transferase</keyword>
<proteinExistence type="predicted"/>
<dbReference type="Proteomes" id="UP000295727">
    <property type="component" value="Chromosome 3"/>
</dbReference>
<dbReference type="KEGG" id="ppai:E1956_30445"/>
<dbReference type="AlphaFoldDB" id="A0A4P7CYX7"/>
<dbReference type="SUPFAM" id="SSF47616">
    <property type="entry name" value="GST C-terminal domain-like"/>
    <property type="match status" value="1"/>
</dbReference>
<gene>
    <name evidence="2" type="ORF">E1956_30445</name>
</gene>
<reference evidence="2 3" key="1">
    <citation type="submission" date="2019-03" db="EMBL/GenBank/DDBJ databases">
        <title>Paraburkholderia sp. 7MH5, isolated from subtropical forest soil.</title>
        <authorList>
            <person name="Gao Z.-H."/>
            <person name="Qiu L.-H."/>
        </authorList>
    </citation>
    <scope>NUCLEOTIDE SEQUENCE [LARGE SCALE GENOMIC DNA]</scope>
    <source>
        <strain evidence="2 3">7MH5</strain>
    </source>
</reference>
<evidence type="ECO:0000313" key="2">
    <source>
        <dbReference type="EMBL" id="QBR01506.1"/>
    </source>
</evidence>